<sequence length="137" mass="15088">MTNVLSTLSRRPKAAAFGVLVLAAIFVLNSNKAALKQHLKESLDVDAKEPLLPSQDSASKRREKKSKRVGVNARFFKQMQTRYFVGRRADDVQHGTGLTIPIVVTILARSLGTFSKEAGLLTALAAVLIARTWLDIW</sequence>
<dbReference type="EMBL" id="RBNI01002520">
    <property type="protein sequence ID" value="RUP49203.1"/>
    <property type="molecule type" value="Genomic_DNA"/>
</dbReference>
<dbReference type="Proteomes" id="UP000268093">
    <property type="component" value="Unassembled WGS sequence"/>
</dbReference>
<organism evidence="1 2">
    <name type="scientific">Jimgerdemannia flammicorona</name>
    <dbReference type="NCBI Taxonomy" id="994334"/>
    <lineage>
        <taxon>Eukaryota</taxon>
        <taxon>Fungi</taxon>
        <taxon>Fungi incertae sedis</taxon>
        <taxon>Mucoromycota</taxon>
        <taxon>Mucoromycotina</taxon>
        <taxon>Endogonomycetes</taxon>
        <taxon>Endogonales</taxon>
        <taxon>Endogonaceae</taxon>
        <taxon>Jimgerdemannia</taxon>
    </lineage>
</organism>
<accession>A0A433DED0</accession>
<evidence type="ECO:0000313" key="2">
    <source>
        <dbReference type="Proteomes" id="UP000268093"/>
    </source>
</evidence>
<reference evidence="1 2" key="1">
    <citation type="journal article" date="2018" name="New Phytol.">
        <title>Phylogenomics of Endogonaceae and evolution of mycorrhizas within Mucoromycota.</title>
        <authorList>
            <person name="Chang Y."/>
            <person name="Desiro A."/>
            <person name="Na H."/>
            <person name="Sandor L."/>
            <person name="Lipzen A."/>
            <person name="Clum A."/>
            <person name="Barry K."/>
            <person name="Grigoriev I.V."/>
            <person name="Martin F.M."/>
            <person name="Stajich J.E."/>
            <person name="Smith M.E."/>
            <person name="Bonito G."/>
            <person name="Spatafora J.W."/>
        </authorList>
    </citation>
    <scope>NUCLEOTIDE SEQUENCE [LARGE SCALE GENOMIC DNA]</scope>
    <source>
        <strain evidence="1 2">GMNB39</strain>
    </source>
</reference>
<protein>
    <submittedName>
        <fullName evidence="1">Uncharacterized protein</fullName>
    </submittedName>
</protein>
<gene>
    <name evidence="1" type="ORF">BC936DRAFT_143066</name>
</gene>
<dbReference type="AlphaFoldDB" id="A0A433DED0"/>
<keyword evidence="2" id="KW-1185">Reference proteome</keyword>
<name>A0A433DED0_9FUNG</name>
<proteinExistence type="predicted"/>
<evidence type="ECO:0000313" key="1">
    <source>
        <dbReference type="EMBL" id="RUP49203.1"/>
    </source>
</evidence>
<comment type="caution">
    <text evidence="1">The sequence shown here is derived from an EMBL/GenBank/DDBJ whole genome shotgun (WGS) entry which is preliminary data.</text>
</comment>